<dbReference type="AlphaFoldDB" id="A0A0F9G2G2"/>
<protein>
    <submittedName>
        <fullName evidence="1">Uncharacterized protein</fullName>
    </submittedName>
</protein>
<name>A0A0F9G2G2_9ZZZZ</name>
<dbReference type="EMBL" id="LAZR01019360">
    <property type="protein sequence ID" value="KKL92833.1"/>
    <property type="molecule type" value="Genomic_DNA"/>
</dbReference>
<evidence type="ECO:0000313" key="1">
    <source>
        <dbReference type="EMBL" id="KKL92833.1"/>
    </source>
</evidence>
<accession>A0A0F9G2G2</accession>
<feature type="non-terminal residue" evidence="1">
    <location>
        <position position="35"/>
    </location>
</feature>
<organism evidence="1">
    <name type="scientific">marine sediment metagenome</name>
    <dbReference type="NCBI Taxonomy" id="412755"/>
    <lineage>
        <taxon>unclassified sequences</taxon>
        <taxon>metagenomes</taxon>
        <taxon>ecological metagenomes</taxon>
    </lineage>
</organism>
<gene>
    <name evidence="1" type="ORF">LCGC14_1880720</name>
</gene>
<proteinExistence type="predicted"/>
<reference evidence="1" key="1">
    <citation type="journal article" date="2015" name="Nature">
        <title>Complex archaea that bridge the gap between prokaryotes and eukaryotes.</title>
        <authorList>
            <person name="Spang A."/>
            <person name="Saw J.H."/>
            <person name="Jorgensen S.L."/>
            <person name="Zaremba-Niedzwiedzka K."/>
            <person name="Martijn J."/>
            <person name="Lind A.E."/>
            <person name="van Eijk R."/>
            <person name="Schleper C."/>
            <person name="Guy L."/>
            <person name="Ettema T.J."/>
        </authorList>
    </citation>
    <scope>NUCLEOTIDE SEQUENCE</scope>
</reference>
<sequence>MDMPMTFAFRLDAEVDPAQELGVVEARRTSDGAPT</sequence>
<comment type="caution">
    <text evidence="1">The sequence shown here is derived from an EMBL/GenBank/DDBJ whole genome shotgun (WGS) entry which is preliminary data.</text>
</comment>